<evidence type="ECO:0000313" key="2">
    <source>
        <dbReference type="Proteomes" id="UP000594129"/>
    </source>
</evidence>
<evidence type="ECO:0000313" key="1">
    <source>
        <dbReference type="EMBL" id="QOR57748.1"/>
    </source>
</evidence>
<proteinExistence type="predicted"/>
<dbReference type="GeneID" id="65131907"/>
<accession>A0A7M1RTT8</accession>
<dbReference type="EMBL" id="MT774409">
    <property type="protein sequence ID" value="QOR57748.1"/>
    <property type="molecule type" value="Genomic_DNA"/>
</dbReference>
<dbReference type="RefSeq" id="YP_010113388.1">
    <property type="nucleotide sequence ID" value="NC_055902.1"/>
</dbReference>
<dbReference type="KEGG" id="vg:65131907"/>
<sequence length="512" mass="58622">MNILGQEQPVIYKMDDMFDPATAQLFLAAQLNYANAVRQDYMQGMQDLKEYVKDTRSFSSPFAKDNDAYYNLTLGGASKLYDDLRKQGIDPMRSIEGRSAIYDYIYSRPYLDLANLKRSAEVAKEYMKDVRDLQKAGQYDREFDEYANALEGNSPFKDYDTLKSGRAWNGVAHKYTGIRGDTEEWFKDVEPIYKGMEGGNRVYELNSDDLKKIAKAQMPVYLSSAQGKFQLHKTKEELRKANPMLSDKQLTEEANNKLLDEIVSTNRNKLKKKEYEADPFKLASYNSTLDLNAYEQKKKIDQKYDAYGNGGGVRVDIFEDADRRIGTGTGAVFPVHNGPAYRVNPPSGKGITRIYDNSGRFTGYYNVPKDELGNILVSKRWMYTNTKGFTDGPHKHRSTSNNLLKMMAALAGVDENEITQVGTYALGELRSKDYKQNDVNNRFRGEAVNIWFRAPRKKDGNILYDDKTHKPILDRYFLLRKNNDNIVFYLDAEEGTAPYMPTMDKRQATNVK</sequence>
<dbReference type="Proteomes" id="UP000594129">
    <property type="component" value="Segment"/>
</dbReference>
<keyword evidence="2" id="KW-1185">Reference proteome</keyword>
<name>A0A7M1RTT8_9CAUD</name>
<reference evidence="1 2" key="1">
    <citation type="submission" date="2020-07" db="EMBL/GenBank/DDBJ databases">
        <title>Taxonomic proposal: Crassvirales, a new order of highly abundant and diverse bacterial viruses.</title>
        <authorList>
            <person name="Shkoporov A.N."/>
            <person name="Stockdale S.R."/>
            <person name="Guerin E."/>
            <person name="Ross R.P."/>
            <person name="Hill C."/>
        </authorList>
    </citation>
    <scope>NUCLEOTIDE SEQUENCE [LARGE SCALE GENOMIC DNA]</scope>
</reference>
<protein>
    <submittedName>
        <fullName evidence="1">Uncharacterized protein</fullName>
    </submittedName>
</protein>
<organism evidence="1 2">
    <name type="scientific">uncultured phage cr131_1</name>
    <dbReference type="NCBI Taxonomy" id="2772093"/>
    <lineage>
        <taxon>Viruses</taxon>
        <taxon>Duplodnaviria</taxon>
        <taxon>Heunggongvirae</taxon>
        <taxon>Uroviricota</taxon>
        <taxon>Caudoviricetes</taxon>
        <taxon>Crassvirales</taxon>
        <taxon>Suoliviridae</taxon>
        <taxon>Oafivirinae</taxon>
        <taxon>Cacepaovirus</taxon>
        <taxon>Cacepaovirus simiae</taxon>
    </lineage>
</organism>